<keyword evidence="2" id="KW-1185">Reference proteome</keyword>
<evidence type="ECO:0000313" key="2">
    <source>
        <dbReference type="Proteomes" id="UP000326396"/>
    </source>
</evidence>
<dbReference type="AlphaFoldDB" id="A0A5N6MK97"/>
<proteinExistence type="predicted"/>
<protein>
    <submittedName>
        <fullName evidence="1">Uncharacterized protein</fullName>
    </submittedName>
</protein>
<name>A0A5N6MK97_9ASTR</name>
<gene>
    <name evidence="1" type="ORF">E3N88_29220</name>
</gene>
<evidence type="ECO:0000313" key="1">
    <source>
        <dbReference type="EMBL" id="KAD3639997.1"/>
    </source>
</evidence>
<comment type="caution">
    <text evidence="1">The sequence shown here is derived from an EMBL/GenBank/DDBJ whole genome shotgun (WGS) entry which is preliminary data.</text>
</comment>
<organism evidence="1 2">
    <name type="scientific">Mikania micrantha</name>
    <name type="common">bitter vine</name>
    <dbReference type="NCBI Taxonomy" id="192012"/>
    <lineage>
        <taxon>Eukaryota</taxon>
        <taxon>Viridiplantae</taxon>
        <taxon>Streptophyta</taxon>
        <taxon>Embryophyta</taxon>
        <taxon>Tracheophyta</taxon>
        <taxon>Spermatophyta</taxon>
        <taxon>Magnoliopsida</taxon>
        <taxon>eudicotyledons</taxon>
        <taxon>Gunneridae</taxon>
        <taxon>Pentapetalae</taxon>
        <taxon>asterids</taxon>
        <taxon>campanulids</taxon>
        <taxon>Asterales</taxon>
        <taxon>Asteraceae</taxon>
        <taxon>Asteroideae</taxon>
        <taxon>Heliantheae alliance</taxon>
        <taxon>Eupatorieae</taxon>
        <taxon>Mikania</taxon>
    </lineage>
</organism>
<sequence length="180" mass="20472">MRNDEHGQKPCSKRSPGFPGIVKRRKISKYWSTGLVAVRGGGLGSSPRYAMHERNLRSPDFFAVREAFLGIWSRYATNVAVQKSDLLHQISCKKKLFLLLASISQTRRPTHLNHHLNSSFKPFEAKDRTRDHHNKLNPIMELKVLIFELYLVNPCVAEQKTLIVLLVDTPFAGRIASPLV</sequence>
<dbReference type="EMBL" id="SZYD01000015">
    <property type="protein sequence ID" value="KAD3639997.1"/>
    <property type="molecule type" value="Genomic_DNA"/>
</dbReference>
<dbReference type="Proteomes" id="UP000326396">
    <property type="component" value="Linkage Group LG5"/>
</dbReference>
<accession>A0A5N6MK97</accession>
<reference evidence="1 2" key="1">
    <citation type="submission" date="2019-05" db="EMBL/GenBank/DDBJ databases">
        <title>Mikania micrantha, genome provides insights into the molecular mechanism of rapid growth.</title>
        <authorList>
            <person name="Liu B."/>
        </authorList>
    </citation>
    <scope>NUCLEOTIDE SEQUENCE [LARGE SCALE GENOMIC DNA]</scope>
    <source>
        <strain evidence="1">NLD-2019</strain>
        <tissue evidence="1">Leaf</tissue>
    </source>
</reference>